<dbReference type="HOGENOM" id="CLU_2499147_0_0_1"/>
<keyword evidence="2" id="KW-1185">Reference proteome</keyword>
<proteinExistence type="predicted"/>
<dbReference type="AlphaFoldDB" id="D8PN21"/>
<gene>
    <name evidence="1" type="ORF">SCHCODRAFT_102312</name>
</gene>
<reference evidence="1 2" key="1">
    <citation type="journal article" date="2010" name="Nat. Biotechnol.">
        <title>Genome sequence of the model mushroom Schizophyllum commune.</title>
        <authorList>
            <person name="Ohm R.A."/>
            <person name="de Jong J.F."/>
            <person name="Lugones L.G."/>
            <person name="Aerts A."/>
            <person name="Kothe E."/>
            <person name="Stajich J.E."/>
            <person name="de Vries R.P."/>
            <person name="Record E."/>
            <person name="Levasseur A."/>
            <person name="Baker S.E."/>
            <person name="Bartholomew K.A."/>
            <person name="Coutinho P.M."/>
            <person name="Erdmann S."/>
            <person name="Fowler T.J."/>
            <person name="Gathman A.C."/>
            <person name="Lombard V."/>
            <person name="Henrissat B."/>
            <person name="Knabe N."/>
            <person name="Kuees U."/>
            <person name="Lilly W.W."/>
            <person name="Lindquist E."/>
            <person name="Lucas S."/>
            <person name="Magnuson J.K."/>
            <person name="Piumi F."/>
            <person name="Raudaskoski M."/>
            <person name="Salamov A."/>
            <person name="Schmutz J."/>
            <person name="Schwarze F.W.M.R."/>
            <person name="vanKuyk P.A."/>
            <person name="Horton J.S."/>
            <person name="Grigoriev I.V."/>
            <person name="Woesten H.A.B."/>
        </authorList>
    </citation>
    <scope>NUCLEOTIDE SEQUENCE [LARGE SCALE GENOMIC DNA]</scope>
    <source>
        <strain evidence="2">H4-8 / FGSC 9210</strain>
    </source>
</reference>
<evidence type="ECO:0000313" key="2">
    <source>
        <dbReference type="Proteomes" id="UP000007431"/>
    </source>
</evidence>
<dbReference type="KEGG" id="scm:SCHCO_02620946"/>
<name>D8PN21_SCHCM</name>
<feature type="non-terminal residue" evidence="1">
    <location>
        <position position="86"/>
    </location>
</feature>
<accession>D8PN21</accession>
<dbReference type="VEuPathDB" id="FungiDB:SCHCODRAFT_02620946"/>
<dbReference type="Proteomes" id="UP000007431">
    <property type="component" value="Unassembled WGS sequence"/>
</dbReference>
<evidence type="ECO:0000313" key="1">
    <source>
        <dbReference type="EMBL" id="EFJ02867.1"/>
    </source>
</evidence>
<dbReference type="EMBL" id="GL377302">
    <property type="protein sequence ID" value="EFJ02867.1"/>
    <property type="molecule type" value="Genomic_DNA"/>
</dbReference>
<organism evidence="2">
    <name type="scientific">Schizophyllum commune (strain H4-8 / FGSC 9210)</name>
    <name type="common">Split gill fungus</name>
    <dbReference type="NCBI Taxonomy" id="578458"/>
    <lineage>
        <taxon>Eukaryota</taxon>
        <taxon>Fungi</taxon>
        <taxon>Dikarya</taxon>
        <taxon>Basidiomycota</taxon>
        <taxon>Agaricomycotina</taxon>
        <taxon>Agaricomycetes</taxon>
        <taxon>Agaricomycetidae</taxon>
        <taxon>Agaricales</taxon>
        <taxon>Schizophyllaceae</taxon>
        <taxon>Schizophyllum</taxon>
    </lineage>
</organism>
<dbReference type="InParanoid" id="D8PN21"/>
<dbReference type="RefSeq" id="XP_003037769.1">
    <property type="nucleotide sequence ID" value="XM_003037723.1"/>
</dbReference>
<dbReference type="GeneID" id="9585703"/>
<sequence length="86" mass="9179">MPSRFGRARGLVAEWRAGMAALLRFVRGKPERDGAAVVFCSSSSSIGTFYATRLCALADNNFLAASRRSFNARLLSSTPPPTTAPA</sequence>
<protein>
    <submittedName>
        <fullName evidence="1">Uncharacterized protein</fullName>
    </submittedName>
</protein>